<dbReference type="PROSITE" id="PS51987">
    <property type="entry name" value="GS_CATALYTIC"/>
    <property type="match status" value="1"/>
</dbReference>
<dbReference type="PROSITE" id="PS00181">
    <property type="entry name" value="GLNA_ATP"/>
    <property type="match status" value="1"/>
</dbReference>
<evidence type="ECO:0000256" key="5">
    <source>
        <dbReference type="RuleBase" id="RU000384"/>
    </source>
</evidence>
<dbReference type="InterPro" id="IPR008146">
    <property type="entry name" value="Gln_synth_cat_dom"/>
</dbReference>
<sequence length="445" mass="48151">MDDATIDRFLADNPDIVEIDAVFPDLSGRLRGKRLPRAEAAALSGGRLRIPQAIMALTTPGECLDADGRGISDGDPDGAGVMVPGSVTRLPWTARPTAQVLMRMVWGDGDPLGHDPRNVLDRVLARLRASGLRPVTAFEVEFHVIDRKRGPDGSPVLPPLFRDVPAWSRSHGTPVLDTLDPFFETVRRYAEAMGLRLGGVTSETGIGQFELNLHHGDDPARSADEVLLLRQILWNAARSHDLDVTFMAKPFADQPGNGLHLHLSMVDGAGRNLFAAEGGETLLRHAIGGIRALMPDCLALHAPHHNAYRRFVPGNFVPINRSWGFDNRSVAFRVPGGDPSARRIEHRVAGGDAHPHLVMASVLASVLHGIEGRIDPGPPSTGNANLLADPAVPTDLPAALAVLAGSAALREALGPSLVDVFVDVRAREYRRLLSFYSPVEYEWYL</sequence>
<evidence type="ECO:0000313" key="8">
    <source>
        <dbReference type="Proteomes" id="UP000245461"/>
    </source>
</evidence>
<dbReference type="SMART" id="SM01230">
    <property type="entry name" value="Gln-synt_C"/>
    <property type="match status" value="1"/>
</dbReference>
<evidence type="ECO:0000256" key="1">
    <source>
        <dbReference type="ARBA" id="ARBA00001946"/>
    </source>
</evidence>
<evidence type="ECO:0000256" key="3">
    <source>
        <dbReference type="ARBA" id="ARBA00022842"/>
    </source>
</evidence>
<reference evidence="7 8" key="1">
    <citation type="submission" date="2018-05" db="EMBL/GenBank/DDBJ databases">
        <title>Zavarzinia sp. HR-AS.</title>
        <authorList>
            <person name="Lee Y."/>
            <person name="Jeon C.O."/>
        </authorList>
    </citation>
    <scope>NUCLEOTIDE SEQUENCE [LARGE SCALE GENOMIC DNA]</scope>
    <source>
        <strain evidence="7 8">HR-AS</strain>
    </source>
</reference>
<organism evidence="7 8">
    <name type="scientific">Zavarzinia aquatilis</name>
    <dbReference type="NCBI Taxonomy" id="2211142"/>
    <lineage>
        <taxon>Bacteria</taxon>
        <taxon>Pseudomonadati</taxon>
        <taxon>Pseudomonadota</taxon>
        <taxon>Alphaproteobacteria</taxon>
        <taxon>Rhodospirillales</taxon>
        <taxon>Zavarziniaceae</taxon>
        <taxon>Zavarzinia</taxon>
    </lineage>
</organism>
<dbReference type="GO" id="GO:0006542">
    <property type="term" value="P:glutamine biosynthetic process"/>
    <property type="evidence" value="ECO:0007669"/>
    <property type="project" value="InterPro"/>
</dbReference>
<dbReference type="PANTHER" id="PTHR43785:SF12">
    <property type="entry name" value="TYPE-1 GLUTAMINE SYNTHETASE 2"/>
    <property type="match status" value="1"/>
</dbReference>
<name>A0A317EJC2_9PROT</name>
<evidence type="ECO:0000256" key="2">
    <source>
        <dbReference type="ARBA" id="ARBA00022598"/>
    </source>
</evidence>
<dbReference type="Pfam" id="PF00120">
    <property type="entry name" value="Gln-synt_C"/>
    <property type="match status" value="1"/>
</dbReference>
<gene>
    <name evidence="7" type="ORF">DKG74_06175</name>
</gene>
<dbReference type="GO" id="GO:0006598">
    <property type="term" value="P:polyamine catabolic process"/>
    <property type="evidence" value="ECO:0007669"/>
    <property type="project" value="TreeGrafter"/>
</dbReference>
<accession>A0A317EJC2</accession>
<comment type="cofactor">
    <cofactor evidence="1">
        <name>Mg(2+)</name>
        <dbReference type="ChEBI" id="CHEBI:18420"/>
    </cofactor>
</comment>
<dbReference type="AlphaFoldDB" id="A0A317EJC2"/>
<evidence type="ECO:0000313" key="7">
    <source>
        <dbReference type="EMBL" id="PWR25345.1"/>
    </source>
</evidence>
<dbReference type="Gene3D" id="3.30.590.10">
    <property type="entry name" value="Glutamine synthetase/guanido kinase, catalytic domain"/>
    <property type="match status" value="1"/>
</dbReference>
<feature type="domain" description="GS catalytic" evidence="6">
    <location>
        <begin position="116"/>
        <end position="445"/>
    </location>
</feature>
<dbReference type="SUPFAM" id="SSF54368">
    <property type="entry name" value="Glutamine synthetase, N-terminal domain"/>
    <property type="match status" value="1"/>
</dbReference>
<dbReference type="InterPro" id="IPR036651">
    <property type="entry name" value="Gln_synt_N_sf"/>
</dbReference>
<evidence type="ECO:0000256" key="4">
    <source>
        <dbReference type="PROSITE-ProRule" id="PRU01331"/>
    </source>
</evidence>
<dbReference type="SUPFAM" id="SSF55931">
    <property type="entry name" value="Glutamine synthetase/guanido kinase"/>
    <property type="match status" value="1"/>
</dbReference>
<proteinExistence type="inferred from homology"/>
<comment type="caution">
    <text evidence="7">The sequence shown here is derived from an EMBL/GenBank/DDBJ whole genome shotgun (WGS) entry which is preliminary data.</text>
</comment>
<keyword evidence="2" id="KW-0436">Ligase</keyword>
<dbReference type="InterPro" id="IPR027303">
    <property type="entry name" value="Gln_synth_gly_rich_site"/>
</dbReference>
<keyword evidence="3" id="KW-0460">Magnesium</keyword>
<dbReference type="PANTHER" id="PTHR43785">
    <property type="entry name" value="GAMMA-GLUTAMYLPUTRESCINE SYNTHETASE"/>
    <property type="match status" value="1"/>
</dbReference>
<keyword evidence="8" id="KW-1185">Reference proteome</keyword>
<dbReference type="GO" id="GO:0004356">
    <property type="term" value="F:glutamine synthetase activity"/>
    <property type="evidence" value="ECO:0007669"/>
    <property type="project" value="InterPro"/>
</dbReference>
<protein>
    <submittedName>
        <fullName evidence="7">Glutamine synthetase</fullName>
    </submittedName>
</protein>
<comment type="similarity">
    <text evidence="4 5">Belongs to the glutamine synthetase family.</text>
</comment>
<dbReference type="Proteomes" id="UP000245461">
    <property type="component" value="Unassembled WGS sequence"/>
</dbReference>
<evidence type="ECO:0000259" key="6">
    <source>
        <dbReference type="PROSITE" id="PS51987"/>
    </source>
</evidence>
<dbReference type="InterPro" id="IPR014746">
    <property type="entry name" value="Gln_synth/guanido_kin_cat_dom"/>
</dbReference>
<dbReference type="RefSeq" id="WP_109903699.1">
    <property type="nucleotide sequence ID" value="NZ_QGLE01000002.1"/>
</dbReference>
<dbReference type="EMBL" id="QGLE01000002">
    <property type="protein sequence ID" value="PWR25345.1"/>
    <property type="molecule type" value="Genomic_DNA"/>
</dbReference>
<dbReference type="OrthoDB" id="9807095at2"/>